<comment type="caution">
    <text evidence="1">The sequence shown here is derived from an EMBL/GenBank/DDBJ whole genome shotgun (WGS) entry which is preliminary data.</text>
</comment>
<sequence length="155" mass="18425">MKRRSKVIWNAYSLRIRHQGDRRAYSLNKAGIRYVKEMMQSDNLYVKEAPEAHIRHYLGINEILVRLIENGVEREGLIWLFTAEATAYLSRLLEALGEKFDRRNRIRPDAWVVLNHVSFWLEFNNDTEPTRVLERKFRQYVYSLTLTNNTDPVLG</sequence>
<dbReference type="Proteomes" id="UP001174196">
    <property type="component" value="Unassembled WGS sequence"/>
</dbReference>
<organism evidence="1 2">
    <name type="scientific">Polycladomyces subterraneus</name>
    <dbReference type="NCBI Taxonomy" id="1016997"/>
    <lineage>
        <taxon>Bacteria</taxon>
        <taxon>Bacillati</taxon>
        <taxon>Bacillota</taxon>
        <taxon>Bacilli</taxon>
        <taxon>Bacillales</taxon>
        <taxon>Thermoactinomycetaceae</taxon>
        <taxon>Polycladomyces</taxon>
    </lineage>
</organism>
<dbReference type="EMBL" id="JANRHH010000019">
    <property type="protein sequence ID" value="MDN4593041.1"/>
    <property type="molecule type" value="Genomic_DNA"/>
</dbReference>
<name>A0ABT8IKG8_9BACL</name>
<evidence type="ECO:0000313" key="2">
    <source>
        <dbReference type="Proteomes" id="UP001174196"/>
    </source>
</evidence>
<evidence type="ECO:0000313" key="1">
    <source>
        <dbReference type="EMBL" id="MDN4593041.1"/>
    </source>
</evidence>
<proteinExistence type="predicted"/>
<dbReference type="InterPro" id="IPR025855">
    <property type="entry name" value="Replic_Relax"/>
</dbReference>
<gene>
    <name evidence="1" type="ORF">NWF35_03845</name>
</gene>
<dbReference type="Pfam" id="PF13814">
    <property type="entry name" value="Replic_Relax"/>
    <property type="match status" value="1"/>
</dbReference>
<accession>A0ABT8IKG8</accession>
<keyword evidence="2" id="KW-1185">Reference proteome</keyword>
<reference evidence="1" key="1">
    <citation type="submission" date="2022-08" db="EMBL/GenBank/DDBJ databases">
        <title>Polycladomyces zharkentsis sp. nov., a novel thermophilic CMC and starch-degrading bacterium isolated from a geothermal spring in Kazakhstan.</title>
        <authorList>
            <person name="Mashzhan A."/>
            <person name="Kistaubaeva A."/>
            <person name="Javier-Lopez R."/>
            <person name="Birkeland N.-K."/>
        </authorList>
    </citation>
    <scope>NUCLEOTIDE SEQUENCE</scope>
    <source>
        <strain evidence="1">KSR 13</strain>
    </source>
</reference>
<protein>
    <submittedName>
        <fullName evidence="1">Replication-relaxation family protein</fullName>
    </submittedName>
</protein>